<sequence>MADRLARTHHNSLQPICRLAPSLLSDIFTFLIPPTPALSHANSWFTVTFVCSHFRRVALTSPLLWAHIAFPLNPTLRETMLVRAQAVPLRL</sequence>
<evidence type="ECO:0000313" key="1">
    <source>
        <dbReference type="EMBL" id="KAI0048447.1"/>
    </source>
</evidence>
<evidence type="ECO:0000313" key="2">
    <source>
        <dbReference type="Proteomes" id="UP000814033"/>
    </source>
</evidence>
<proteinExistence type="predicted"/>
<keyword evidence="2" id="KW-1185">Reference proteome</keyword>
<protein>
    <submittedName>
        <fullName evidence="1">Uncharacterized protein</fullName>
    </submittedName>
</protein>
<dbReference type="Proteomes" id="UP000814033">
    <property type="component" value="Unassembled WGS sequence"/>
</dbReference>
<name>A0ACB8RXA3_9AGAM</name>
<dbReference type="EMBL" id="MU275886">
    <property type="protein sequence ID" value="KAI0048447.1"/>
    <property type="molecule type" value="Genomic_DNA"/>
</dbReference>
<reference evidence="1" key="1">
    <citation type="submission" date="2021-02" db="EMBL/GenBank/DDBJ databases">
        <authorList>
            <consortium name="DOE Joint Genome Institute"/>
            <person name="Ahrendt S."/>
            <person name="Looney B.P."/>
            <person name="Miyauchi S."/>
            <person name="Morin E."/>
            <person name="Drula E."/>
            <person name="Courty P.E."/>
            <person name="Chicoki N."/>
            <person name="Fauchery L."/>
            <person name="Kohler A."/>
            <person name="Kuo A."/>
            <person name="Labutti K."/>
            <person name="Pangilinan J."/>
            <person name="Lipzen A."/>
            <person name="Riley R."/>
            <person name="Andreopoulos W."/>
            <person name="He G."/>
            <person name="Johnson J."/>
            <person name="Barry K.W."/>
            <person name="Grigoriev I.V."/>
            <person name="Nagy L."/>
            <person name="Hibbett D."/>
            <person name="Henrissat B."/>
            <person name="Matheny P.B."/>
            <person name="Labbe J."/>
            <person name="Martin F."/>
        </authorList>
    </citation>
    <scope>NUCLEOTIDE SEQUENCE</scope>
    <source>
        <strain evidence="1">FP105234-sp</strain>
    </source>
</reference>
<accession>A0ACB8RXA3</accession>
<organism evidence="1 2">
    <name type="scientific">Auriscalpium vulgare</name>
    <dbReference type="NCBI Taxonomy" id="40419"/>
    <lineage>
        <taxon>Eukaryota</taxon>
        <taxon>Fungi</taxon>
        <taxon>Dikarya</taxon>
        <taxon>Basidiomycota</taxon>
        <taxon>Agaricomycotina</taxon>
        <taxon>Agaricomycetes</taxon>
        <taxon>Russulales</taxon>
        <taxon>Auriscalpiaceae</taxon>
        <taxon>Auriscalpium</taxon>
    </lineage>
</organism>
<feature type="non-terminal residue" evidence="1">
    <location>
        <position position="91"/>
    </location>
</feature>
<gene>
    <name evidence="1" type="ORF">FA95DRAFT_1490783</name>
</gene>
<reference evidence="1" key="2">
    <citation type="journal article" date="2022" name="New Phytol.">
        <title>Evolutionary transition to the ectomycorrhizal habit in the genomes of a hyperdiverse lineage of mushroom-forming fungi.</title>
        <authorList>
            <person name="Looney B."/>
            <person name="Miyauchi S."/>
            <person name="Morin E."/>
            <person name="Drula E."/>
            <person name="Courty P.E."/>
            <person name="Kohler A."/>
            <person name="Kuo A."/>
            <person name="LaButti K."/>
            <person name="Pangilinan J."/>
            <person name="Lipzen A."/>
            <person name="Riley R."/>
            <person name="Andreopoulos W."/>
            <person name="He G."/>
            <person name="Johnson J."/>
            <person name="Nolan M."/>
            <person name="Tritt A."/>
            <person name="Barry K.W."/>
            <person name="Grigoriev I.V."/>
            <person name="Nagy L.G."/>
            <person name="Hibbett D."/>
            <person name="Henrissat B."/>
            <person name="Matheny P.B."/>
            <person name="Labbe J."/>
            <person name="Martin F.M."/>
        </authorList>
    </citation>
    <scope>NUCLEOTIDE SEQUENCE</scope>
    <source>
        <strain evidence="1">FP105234-sp</strain>
    </source>
</reference>
<comment type="caution">
    <text evidence="1">The sequence shown here is derived from an EMBL/GenBank/DDBJ whole genome shotgun (WGS) entry which is preliminary data.</text>
</comment>